<keyword evidence="5" id="KW-1185">Reference proteome</keyword>
<dbReference type="PROSITE" id="PS51253">
    <property type="entry name" value="HTH_CENPB"/>
    <property type="match status" value="1"/>
</dbReference>
<evidence type="ECO:0000313" key="4">
    <source>
        <dbReference type="Ensembl" id="ENSSAUP00010047552.1"/>
    </source>
</evidence>
<evidence type="ECO:0000313" key="5">
    <source>
        <dbReference type="Proteomes" id="UP000472265"/>
    </source>
</evidence>
<dbReference type="PANTHER" id="PTHR19303:SF74">
    <property type="entry name" value="POGO TRANSPOSABLE ELEMENT WITH KRAB DOMAIN"/>
    <property type="match status" value="1"/>
</dbReference>
<keyword evidence="1" id="KW-0238">DNA-binding</keyword>
<dbReference type="Gene3D" id="1.10.10.60">
    <property type="entry name" value="Homeodomain-like"/>
    <property type="match status" value="1"/>
</dbReference>
<dbReference type="GO" id="GO:0005634">
    <property type="term" value="C:nucleus"/>
    <property type="evidence" value="ECO:0007669"/>
    <property type="project" value="TreeGrafter"/>
</dbReference>
<evidence type="ECO:0000256" key="2">
    <source>
        <dbReference type="SAM" id="MobiDB-lite"/>
    </source>
</evidence>
<dbReference type="Proteomes" id="UP000472265">
    <property type="component" value="Chromosome 19"/>
</dbReference>
<dbReference type="PANTHER" id="PTHR19303">
    <property type="entry name" value="TRANSPOSON"/>
    <property type="match status" value="1"/>
</dbReference>
<dbReference type="OMA" id="PKECDAE"/>
<reference evidence="4" key="2">
    <citation type="submission" date="2025-08" db="UniProtKB">
        <authorList>
            <consortium name="Ensembl"/>
        </authorList>
    </citation>
    <scope>IDENTIFICATION</scope>
</reference>
<dbReference type="SMART" id="SM00674">
    <property type="entry name" value="CENPB"/>
    <property type="match status" value="1"/>
</dbReference>
<feature type="compositionally biased region" description="Basic and acidic residues" evidence="2">
    <location>
        <begin position="1"/>
        <end position="13"/>
    </location>
</feature>
<feature type="region of interest" description="Disordered" evidence="2">
    <location>
        <begin position="370"/>
        <end position="399"/>
    </location>
</feature>
<dbReference type="AlphaFoldDB" id="A0A671X8Z3"/>
<dbReference type="InterPro" id="IPR050863">
    <property type="entry name" value="CenT-Element_Derived"/>
</dbReference>
<dbReference type="GeneTree" id="ENSGT00440000039028"/>
<dbReference type="Ensembl" id="ENSSAUT00010049978.1">
    <property type="protein sequence ID" value="ENSSAUP00010047552.1"/>
    <property type="gene ID" value="ENSSAUG00010019795.1"/>
</dbReference>
<feature type="domain" description="HTH CENPB-type" evidence="3">
    <location>
        <begin position="65"/>
        <end position="139"/>
    </location>
</feature>
<dbReference type="InterPro" id="IPR004875">
    <property type="entry name" value="DDE_SF_endonuclease_dom"/>
</dbReference>
<dbReference type="InParanoid" id="A0A671X8Z3"/>
<protein>
    <recommendedName>
        <fullName evidence="3">HTH CENPB-type domain-containing protein</fullName>
    </recommendedName>
</protein>
<dbReference type="SUPFAM" id="SSF46689">
    <property type="entry name" value="Homeodomain-like"/>
    <property type="match status" value="1"/>
</dbReference>
<dbReference type="Pfam" id="PF03221">
    <property type="entry name" value="HTH_Tnp_Tc5"/>
    <property type="match status" value="1"/>
</dbReference>
<sequence length="399" mass="45961">MQPGHRDPLEKSASKVGQVNKNRRRSYDRTNNVRAGKRYDVTECNVRRWRSQKDELKNAHSKRRGYRGPQTGRFTEIDRRVCDYEMTEKRNEGMPIPRAVMQQKALEVAPELNIARAEFKASMGWCRRMMRRNGLSLRRRTSLAQRLPADFREKLVNYQRFVIKLRKKHEYPLDQMRNAVQTPVFFDMPTSVTVHKRGDKSVIVKSTGNEKSHVTVMLTCLADGTKLPPYMILKQKILPRDPITTGIIVRAQEKGWMESRLVVDWLKVVWVRRPGGLRRRRYMLVLDAFHGHVTDEVKKQVKELNGDLVIIPGGMTAAENFLQVLDVVKPSAHLLCEWILQAWADVSSESIINGFKRCCISNLMDGSKDDLMWEDPAAESNNKSASEEEEPSDAEDAAE</sequence>
<dbReference type="Pfam" id="PF03184">
    <property type="entry name" value="DDE_1"/>
    <property type="match status" value="1"/>
</dbReference>
<reference evidence="4" key="3">
    <citation type="submission" date="2025-09" db="UniProtKB">
        <authorList>
            <consortium name="Ensembl"/>
        </authorList>
    </citation>
    <scope>IDENTIFICATION</scope>
</reference>
<dbReference type="GO" id="GO:0003677">
    <property type="term" value="F:DNA binding"/>
    <property type="evidence" value="ECO:0007669"/>
    <property type="project" value="UniProtKB-KW"/>
</dbReference>
<evidence type="ECO:0000259" key="3">
    <source>
        <dbReference type="PROSITE" id="PS51253"/>
    </source>
</evidence>
<name>A0A671X8Z3_SPAAU</name>
<feature type="compositionally biased region" description="Acidic residues" evidence="2">
    <location>
        <begin position="387"/>
        <end position="399"/>
    </location>
</feature>
<organism evidence="4 5">
    <name type="scientific">Sparus aurata</name>
    <name type="common">Gilthead sea bream</name>
    <dbReference type="NCBI Taxonomy" id="8175"/>
    <lineage>
        <taxon>Eukaryota</taxon>
        <taxon>Metazoa</taxon>
        <taxon>Chordata</taxon>
        <taxon>Craniata</taxon>
        <taxon>Vertebrata</taxon>
        <taxon>Euteleostomi</taxon>
        <taxon>Actinopterygii</taxon>
        <taxon>Neopterygii</taxon>
        <taxon>Teleostei</taxon>
        <taxon>Neoteleostei</taxon>
        <taxon>Acanthomorphata</taxon>
        <taxon>Eupercaria</taxon>
        <taxon>Spariformes</taxon>
        <taxon>Sparidae</taxon>
        <taxon>Sparus</taxon>
    </lineage>
</organism>
<dbReference type="InterPro" id="IPR006600">
    <property type="entry name" value="HTH_CenpB_DNA-bd_dom"/>
</dbReference>
<dbReference type="InterPro" id="IPR009057">
    <property type="entry name" value="Homeodomain-like_sf"/>
</dbReference>
<feature type="region of interest" description="Disordered" evidence="2">
    <location>
        <begin position="1"/>
        <end position="34"/>
    </location>
</feature>
<accession>A0A671X8Z3</accession>
<proteinExistence type="predicted"/>
<reference evidence="4" key="1">
    <citation type="submission" date="2021-04" db="EMBL/GenBank/DDBJ databases">
        <authorList>
            <consortium name="Wellcome Sanger Institute Data Sharing"/>
        </authorList>
    </citation>
    <scope>NUCLEOTIDE SEQUENCE [LARGE SCALE GENOMIC DNA]</scope>
</reference>
<evidence type="ECO:0000256" key="1">
    <source>
        <dbReference type="ARBA" id="ARBA00023125"/>
    </source>
</evidence>